<evidence type="ECO:0000256" key="1">
    <source>
        <dbReference type="SAM" id="Phobius"/>
    </source>
</evidence>
<keyword evidence="1" id="KW-0472">Membrane</keyword>
<keyword evidence="1" id="KW-0812">Transmembrane</keyword>
<comment type="caution">
    <text evidence="2">The sequence shown here is derived from an EMBL/GenBank/DDBJ whole genome shotgun (WGS) entry which is preliminary data.</text>
</comment>
<name>A0A0F9KBN9_9ZZZZ</name>
<feature type="transmembrane region" description="Helical" evidence="1">
    <location>
        <begin position="12"/>
        <end position="30"/>
    </location>
</feature>
<proteinExistence type="predicted"/>
<evidence type="ECO:0000313" key="2">
    <source>
        <dbReference type="EMBL" id="KKM79353.1"/>
    </source>
</evidence>
<sequence length="223" mass="25291">MVKMKVRNKVLLYVIVGIVMSSGIIAVIYFSDVLNMTSTPADRDYEIKEVISLDVPGNWEGAGGTYAGLKWDGSTIVFYDALVGRTKSVKLPFDQTSVLEMKFKVRLAHSSVKGRIFLRFYSGDTEIFHLKRTDGIWTALVSTSVYMKFQETMDTSWHEIEVFIDLTSDQPYISIKYDGDTFWDYKEFTTESMTIDNIRFTGSGSGHAETRLVFVGLTSYILI</sequence>
<gene>
    <name evidence="2" type="ORF">LCGC14_1350680</name>
</gene>
<accession>A0A0F9KBN9</accession>
<organism evidence="2">
    <name type="scientific">marine sediment metagenome</name>
    <dbReference type="NCBI Taxonomy" id="412755"/>
    <lineage>
        <taxon>unclassified sequences</taxon>
        <taxon>metagenomes</taxon>
        <taxon>ecological metagenomes</taxon>
    </lineage>
</organism>
<reference evidence="2" key="1">
    <citation type="journal article" date="2015" name="Nature">
        <title>Complex archaea that bridge the gap between prokaryotes and eukaryotes.</title>
        <authorList>
            <person name="Spang A."/>
            <person name="Saw J.H."/>
            <person name="Jorgensen S.L."/>
            <person name="Zaremba-Niedzwiedzka K."/>
            <person name="Martijn J."/>
            <person name="Lind A.E."/>
            <person name="van Eijk R."/>
            <person name="Schleper C."/>
            <person name="Guy L."/>
            <person name="Ettema T.J."/>
        </authorList>
    </citation>
    <scope>NUCLEOTIDE SEQUENCE</scope>
</reference>
<protein>
    <submittedName>
        <fullName evidence="2">Uncharacterized protein</fullName>
    </submittedName>
</protein>
<dbReference type="EMBL" id="LAZR01008346">
    <property type="protein sequence ID" value="KKM79353.1"/>
    <property type="molecule type" value="Genomic_DNA"/>
</dbReference>
<dbReference type="AlphaFoldDB" id="A0A0F9KBN9"/>
<keyword evidence="1" id="KW-1133">Transmembrane helix</keyword>